<keyword evidence="3" id="KW-1185">Reference proteome</keyword>
<dbReference type="OrthoDB" id="3699970at2"/>
<dbReference type="KEGG" id="led:BBK82_15795"/>
<reference evidence="2 3" key="1">
    <citation type="submission" date="2016-07" db="EMBL/GenBank/DDBJ databases">
        <title>Complete genome sequence of the Lentzea guizhouensis DHS C013.</title>
        <authorList>
            <person name="Cao C."/>
        </authorList>
    </citation>
    <scope>NUCLEOTIDE SEQUENCE [LARGE SCALE GENOMIC DNA]</scope>
    <source>
        <strain evidence="2 3">DHS C013</strain>
    </source>
</reference>
<proteinExistence type="predicted"/>
<evidence type="ECO:0000256" key="1">
    <source>
        <dbReference type="SAM" id="Coils"/>
    </source>
</evidence>
<evidence type="ECO:0000313" key="3">
    <source>
        <dbReference type="Proteomes" id="UP000093053"/>
    </source>
</evidence>
<dbReference type="AlphaFoldDB" id="A0A1B2HHW4"/>
<organism evidence="2 3">
    <name type="scientific">Lentzea guizhouensis</name>
    <dbReference type="NCBI Taxonomy" id="1586287"/>
    <lineage>
        <taxon>Bacteria</taxon>
        <taxon>Bacillati</taxon>
        <taxon>Actinomycetota</taxon>
        <taxon>Actinomycetes</taxon>
        <taxon>Pseudonocardiales</taxon>
        <taxon>Pseudonocardiaceae</taxon>
        <taxon>Lentzea</taxon>
    </lineage>
</organism>
<feature type="coiled-coil region" evidence="1">
    <location>
        <begin position="66"/>
        <end position="93"/>
    </location>
</feature>
<dbReference type="STRING" id="1586287.BBK82_15795"/>
<sequence length="101" mass="10468">MAVAKFNSEAMEQCRTTVSSQAGQFGAIGDGFSNQHGNPDIFGKLGASGAISGAVNAMDQAGAQEFEAAEKVLRKVESALDAIQSNVADVEDANRTSFRAV</sequence>
<dbReference type="Proteomes" id="UP000093053">
    <property type="component" value="Chromosome"/>
</dbReference>
<accession>A0A1B2HHW4</accession>
<name>A0A1B2HHW4_9PSEU</name>
<protein>
    <submittedName>
        <fullName evidence="2">Uncharacterized protein</fullName>
    </submittedName>
</protein>
<dbReference type="RefSeq" id="WP_065915699.1">
    <property type="nucleotide sequence ID" value="NZ_CP016793.1"/>
</dbReference>
<keyword evidence="1" id="KW-0175">Coiled coil</keyword>
<dbReference type="EMBL" id="CP016793">
    <property type="protein sequence ID" value="ANZ37305.1"/>
    <property type="molecule type" value="Genomic_DNA"/>
</dbReference>
<evidence type="ECO:0000313" key="2">
    <source>
        <dbReference type="EMBL" id="ANZ37305.1"/>
    </source>
</evidence>
<gene>
    <name evidence="2" type="ORF">BBK82_15795</name>
</gene>